<evidence type="ECO:0000259" key="1">
    <source>
        <dbReference type="Pfam" id="PF00917"/>
    </source>
</evidence>
<keyword evidence="3" id="KW-1185">Reference proteome</keyword>
<feature type="non-terminal residue" evidence="2">
    <location>
        <position position="1"/>
    </location>
</feature>
<dbReference type="Pfam" id="PF00917">
    <property type="entry name" value="MATH"/>
    <property type="match status" value="1"/>
</dbReference>
<dbReference type="Gene3D" id="2.60.210.10">
    <property type="entry name" value="Apoptosis, Tumor Necrosis Factor Receptor Associated Protein 2, Chain A"/>
    <property type="match status" value="1"/>
</dbReference>
<dbReference type="EMBL" id="BTRK01000005">
    <property type="protein sequence ID" value="GMR55016.1"/>
    <property type="molecule type" value="Genomic_DNA"/>
</dbReference>
<dbReference type="PANTHER" id="PTHR47022">
    <property type="entry name" value="BTB AND MATH DOMAIN-CONTAINING PROTEIN 36-RELATED"/>
    <property type="match status" value="1"/>
</dbReference>
<dbReference type="InterPro" id="IPR008974">
    <property type="entry name" value="TRAF-like"/>
</dbReference>
<feature type="domain" description="MATH" evidence="1">
    <location>
        <begin position="3"/>
        <end position="93"/>
    </location>
</feature>
<feature type="non-terminal residue" evidence="2">
    <location>
        <position position="134"/>
    </location>
</feature>
<dbReference type="Proteomes" id="UP001328107">
    <property type="component" value="Unassembled WGS sequence"/>
</dbReference>
<dbReference type="PANTHER" id="PTHR47022:SF1">
    <property type="entry name" value="BTB AND MATH DOMAIN-CONTAINING PROTEIN 36-RELATED"/>
    <property type="match status" value="1"/>
</dbReference>
<proteinExistence type="predicted"/>
<name>A0AAN5D280_9BILA</name>
<dbReference type="CDD" id="cd00121">
    <property type="entry name" value="MATH"/>
    <property type="match status" value="1"/>
</dbReference>
<protein>
    <recommendedName>
        <fullName evidence="1">MATH domain-containing protein</fullName>
    </recommendedName>
</protein>
<accession>A0AAN5D280</accession>
<dbReference type="InterPro" id="IPR002083">
    <property type="entry name" value="MATH/TRAF_dom"/>
</dbReference>
<comment type="caution">
    <text evidence="2">The sequence shown here is derived from an EMBL/GenBank/DDBJ whole genome shotgun (WGS) entry which is preliminary data.</text>
</comment>
<organism evidence="2 3">
    <name type="scientific">Pristionchus mayeri</name>
    <dbReference type="NCBI Taxonomy" id="1317129"/>
    <lineage>
        <taxon>Eukaryota</taxon>
        <taxon>Metazoa</taxon>
        <taxon>Ecdysozoa</taxon>
        <taxon>Nematoda</taxon>
        <taxon>Chromadorea</taxon>
        <taxon>Rhabditida</taxon>
        <taxon>Rhabditina</taxon>
        <taxon>Diplogasteromorpha</taxon>
        <taxon>Diplogasteroidea</taxon>
        <taxon>Neodiplogasteridae</taxon>
        <taxon>Pristionchus</taxon>
    </lineage>
</organism>
<dbReference type="AlphaFoldDB" id="A0AAN5D280"/>
<sequence length="134" mass="15187">VKGVPWKARACRTKFIGAGLECMHSQLTPWNISVNAELVLVHPNNGKHIVVPYQREFRQCRNNCNAILMKKKDVGKNAKKFIKDGKITIEIRFWICKMNGVRAIQQVDFTGPNEPSHDIALVVEGEKVYASKQV</sequence>
<gene>
    <name evidence="2" type="ORF">PMAYCL1PPCAC_25211</name>
</gene>
<evidence type="ECO:0000313" key="3">
    <source>
        <dbReference type="Proteomes" id="UP001328107"/>
    </source>
</evidence>
<evidence type="ECO:0000313" key="2">
    <source>
        <dbReference type="EMBL" id="GMR55016.1"/>
    </source>
</evidence>
<dbReference type="SUPFAM" id="SSF49599">
    <property type="entry name" value="TRAF domain-like"/>
    <property type="match status" value="1"/>
</dbReference>
<reference evidence="3" key="1">
    <citation type="submission" date="2022-10" db="EMBL/GenBank/DDBJ databases">
        <title>Genome assembly of Pristionchus species.</title>
        <authorList>
            <person name="Yoshida K."/>
            <person name="Sommer R.J."/>
        </authorList>
    </citation>
    <scope>NUCLEOTIDE SEQUENCE [LARGE SCALE GENOMIC DNA]</scope>
    <source>
        <strain evidence="3">RS5460</strain>
    </source>
</reference>